<name>A0A7W7YMR0_9BACT</name>
<dbReference type="EMBL" id="JACHIF010000006">
    <property type="protein sequence ID" value="MBB5038924.1"/>
    <property type="molecule type" value="Genomic_DNA"/>
</dbReference>
<sequence length="160" mass="17164">MKCDVCDSEATVFLTQIINGQMTTVNLCDACSKAKGVTDETGFGLAEAFLSQPPPAISAETTCPACGFTAAQLKKIGRMGCPECYGTFREGLDGLLKSMHKGTRHVGKVPHQIVTQNALVGNLGHLREELASAVRDERYEDAARLKSEIDLLQAKLPSHA</sequence>
<dbReference type="RefSeq" id="WP_184210167.1">
    <property type="nucleotide sequence ID" value="NZ_JACHIF010000006.1"/>
</dbReference>
<accession>A0A7W7YMR0</accession>
<gene>
    <name evidence="2" type="ORF">HNQ64_003189</name>
</gene>
<keyword evidence="2" id="KW-0418">Kinase</keyword>
<evidence type="ECO:0000313" key="3">
    <source>
        <dbReference type="Proteomes" id="UP000534294"/>
    </source>
</evidence>
<dbReference type="PANTHER" id="PTHR38430:SF1">
    <property type="entry name" value="PROTEIN-ARGININE KINASE ACTIVATOR PROTEIN"/>
    <property type="match status" value="1"/>
</dbReference>
<feature type="domain" description="UVR" evidence="1">
    <location>
        <begin position="125"/>
        <end position="154"/>
    </location>
</feature>
<dbReference type="GO" id="GO:1990169">
    <property type="term" value="P:stress response to copper ion"/>
    <property type="evidence" value="ECO:0007669"/>
    <property type="project" value="TreeGrafter"/>
</dbReference>
<dbReference type="GO" id="GO:1990170">
    <property type="term" value="P:stress response to cadmium ion"/>
    <property type="evidence" value="ECO:0007669"/>
    <property type="project" value="TreeGrafter"/>
</dbReference>
<dbReference type="GO" id="GO:0050897">
    <property type="term" value="F:cobalt ion binding"/>
    <property type="evidence" value="ECO:0007669"/>
    <property type="project" value="TreeGrafter"/>
</dbReference>
<dbReference type="GO" id="GO:0016301">
    <property type="term" value="F:kinase activity"/>
    <property type="evidence" value="ECO:0007669"/>
    <property type="project" value="UniProtKB-KW"/>
</dbReference>
<dbReference type="AlphaFoldDB" id="A0A7W7YMR0"/>
<keyword evidence="2" id="KW-0808">Transferase</keyword>
<comment type="caution">
    <text evidence="2">The sequence shown here is derived from an EMBL/GenBank/DDBJ whole genome shotgun (WGS) entry which is preliminary data.</text>
</comment>
<dbReference type="Pfam" id="PF02151">
    <property type="entry name" value="UVR"/>
    <property type="match status" value="1"/>
</dbReference>
<dbReference type="Proteomes" id="UP000534294">
    <property type="component" value="Unassembled WGS sequence"/>
</dbReference>
<organism evidence="2 3">
    <name type="scientific">Prosthecobacter dejongeii</name>
    <dbReference type="NCBI Taxonomy" id="48465"/>
    <lineage>
        <taxon>Bacteria</taxon>
        <taxon>Pseudomonadati</taxon>
        <taxon>Verrucomicrobiota</taxon>
        <taxon>Verrucomicrobiia</taxon>
        <taxon>Verrucomicrobiales</taxon>
        <taxon>Verrucomicrobiaceae</taxon>
        <taxon>Prosthecobacter</taxon>
    </lineage>
</organism>
<dbReference type="GO" id="GO:0046870">
    <property type="term" value="F:cadmium ion binding"/>
    <property type="evidence" value="ECO:0007669"/>
    <property type="project" value="TreeGrafter"/>
</dbReference>
<proteinExistence type="predicted"/>
<evidence type="ECO:0000259" key="1">
    <source>
        <dbReference type="Pfam" id="PF02151"/>
    </source>
</evidence>
<keyword evidence="3" id="KW-1185">Reference proteome</keyword>
<protein>
    <submittedName>
        <fullName evidence="2">Protein arginine kinase activator</fullName>
    </submittedName>
</protein>
<dbReference type="PANTHER" id="PTHR38430">
    <property type="entry name" value="PROTEIN-ARGININE KINASE ACTIVATOR PROTEIN"/>
    <property type="match status" value="1"/>
</dbReference>
<reference evidence="2 3" key="1">
    <citation type="submission" date="2020-08" db="EMBL/GenBank/DDBJ databases">
        <title>Genomic Encyclopedia of Type Strains, Phase IV (KMG-IV): sequencing the most valuable type-strain genomes for metagenomic binning, comparative biology and taxonomic classification.</title>
        <authorList>
            <person name="Goeker M."/>
        </authorList>
    </citation>
    <scope>NUCLEOTIDE SEQUENCE [LARGE SCALE GENOMIC DNA]</scope>
    <source>
        <strain evidence="2 3">DSM 12251</strain>
    </source>
</reference>
<dbReference type="InterPro" id="IPR001943">
    <property type="entry name" value="UVR_dom"/>
</dbReference>
<dbReference type="InterPro" id="IPR025542">
    <property type="entry name" value="YacH"/>
</dbReference>
<evidence type="ECO:0000313" key="2">
    <source>
        <dbReference type="EMBL" id="MBB5038924.1"/>
    </source>
</evidence>
<dbReference type="GO" id="GO:0005507">
    <property type="term" value="F:copper ion binding"/>
    <property type="evidence" value="ECO:0007669"/>
    <property type="project" value="TreeGrafter"/>
</dbReference>
<dbReference type="GO" id="GO:0008270">
    <property type="term" value="F:zinc ion binding"/>
    <property type="evidence" value="ECO:0007669"/>
    <property type="project" value="TreeGrafter"/>
</dbReference>
<dbReference type="PIRSF" id="PIRSF015034">
    <property type="entry name" value="YacH"/>
    <property type="match status" value="1"/>
</dbReference>